<dbReference type="EMBL" id="JACJUU010000001">
    <property type="protein sequence ID" value="MBC2768467.1"/>
    <property type="molecule type" value="Genomic_DNA"/>
</dbReference>
<name>A0A842HJG9_9BURK</name>
<protein>
    <submittedName>
        <fullName evidence="2">Flp family type IVb pilin</fullName>
    </submittedName>
</protein>
<gene>
    <name evidence="2" type="ORF">GTU67_00890</name>
</gene>
<keyword evidence="1" id="KW-0472">Membrane</keyword>
<evidence type="ECO:0000256" key="1">
    <source>
        <dbReference type="SAM" id="Phobius"/>
    </source>
</evidence>
<keyword evidence="1" id="KW-0812">Transmembrane</keyword>
<evidence type="ECO:0000313" key="2">
    <source>
        <dbReference type="EMBL" id="MBC2768467.1"/>
    </source>
</evidence>
<proteinExistence type="predicted"/>
<evidence type="ECO:0000313" key="3">
    <source>
        <dbReference type="Proteomes" id="UP000545386"/>
    </source>
</evidence>
<keyword evidence="1" id="KW-1133">Transmembrane helix</keyword>
<organism evidence="2 3">
    <name type="scientific">Pusillimonas minor</name>
    <dbReference type="NCBI Taxonomy" id="2697024"/>
    <lineage>
        <taxon>Bacteria</taxon>
        <taxon>Pseudomonadati</taxon>
        <taxon>Pseudomonadota</taxon>
        <taxon>Betaproteobacteria</taxon>
        <taxon>Burkholderiales</taxon>
        <taxon>Alcaligenaceae</taxon>
        <taxon>Pusillimonas</taxon>
    </lineage>
</organism>
<keyword evidence="3" id="KW-1185">Reference proteome</keyword>
<dbReference type="AlphaFoldDB" id="A0A842HJG9"/>
<reference evidence="2 3" key="1">
    <citation type="submission" date="2020-08" db="EMBL/GenBank/DDBJ databases">
        <title>Paraeoetvoesia sp. YC-7-48 draft genome sequence.</title>
        <authorList>
            <person name="Yao L."/>
        </authorList>
    </citation>
    <scope>NUCLEOTIDE SEQUENCE [LARGE SCALE GENOMIC DNA]</scope>
    <source>
        <strain evidence="3">YC-7-48</strain>
    </source>
</reference>
<accession>A0A842HJG9</accession>
<sequence>MLMLNFLKALRRDERGVSALEYAILGAVVLAAISLAVSGLDTDIAAAFTGIGDAINPD</sequence>
<feature type="transmembrane region" description="Helical" evidence="1">
    <location>
        <begin position="20"/>
        <end position="40"/>
    </location>
</feature>
<comment type="caution">
    <text evidence="2">The sequence shown here is derived from an EMBL/GenBank/DDBJ whole genome shotgun (WGS) entry which is preliminary data.</text>
</comment>
<dbReference type="Proteomes" id="UP000545386">
    <property type="component" value="Unassembled WGS sequence"/>
</dbReference>